<gene>
    <name evidence="1" type="ORF">FB474_2144</name>
</gene>
<evidence type="ECO:0000313" key="1">
    <source>
        <dbReference type="EMBL" id="TQL60747.1"/>
    </source>
</evidence>
<sequence>MGGAGGRTGGPGRVAAPSAVHRRRLAAQQLSGPAAGSAEAVVERLLAVQGQDPRGARLAVRARAAGVIAADVDAGLTDRRSLVVTWLNRGTLHLVQAQDYWWLHPLTTPQLATGNRTRLRQEGVSVAQAERGVEVVAEQVATHGPRTRAELRDALDAEGVPTAGQAIVHVLVAATLAGHVVRGPVRGAEQCFVSVEQWLGPAPEPLERTEALALLARRYLVGHGPADARDLAKWAGITLGDARRGLAAIADEVVEDGDGLVDLSARQAGGEPEPPPGPRLLGPFDPVLHGWVSRADVVGEHRGIVTTNGLFRPFAMVDGRAVALWSLAAGAVTIRPLEPVRRADLTALEADAARVLDYLGLPERPPVIDAG</sequence>
<proteinExistence type="predicted"/>
<dbReference type="EMBL" id="VFOQ01000001">
    <property type="protein sequence ID" value="TQL60747.1"/>
    <property type="molecule type" value="Genomic_DNA"/>
</dbReference>
<dbReference type="Proteomes" id="UP000319514">
    <property type="component" value="Unassembled WGS sequence"/>
</dbReference>
<protein>
    <submittedName>
        <fullName evidence="1">Winged helix DNA-binding protein</fullName>
    </submittedName>
</protein>
<dbReference type="PANTHER" id="PTHR38479">
    <property type="entry name" value="LMO0824 PROTEIN"/>
    <property type="match status" value="1"/>
</dbReference>
<organism evidence="1 2">
    <name type="scientific">Oryzihumus leptocrescens</name>
    <dbReference type="NCBI Taxonomy" id="297536"/>
    <lineage>
        <taxon>Bacteria</taxon>
        <taxon>Bacillati</taxon>
        <taxon>Actinomycetota</taxon>
        <taxon>Actinomycetes</taxon>
        <taxon>Micrococcales</taxon>
        <taxon>Intrasporangiaceae</taxon>
        <taxon>Oryzihumus</taxon>
    </lineage>
</organism>
<dbReference type="RefSeq" id="WP_141788605.1">
    <property type="nucleotide sequence ID" value="NZ_VFOQ01000001.1"/>
</dbReference>
<dbReference type="InterPro" id="IPR009351">
    <property type="entry name" value="AlkZ-like"/>
</dbReference>
<evidence type="ECO:0000313" key="2">
    <source>
        <dbReference type="Proteomes" id="UP000319514"/>
    </source>
</evidence>
<keyword evidence="1" id="KW-0238">DNA-binding</keyword>
<accession>A0A542ZK64</accession>
<name>A0A542ZK64_9MICO</name>
<keyword evidence="2" id="KW-1185">Reference proteome</keyword>
<dbReference type="Pfam" id="PF06224">
    <property type="entry name" value="AlkZ-like"/>
    <property type="match status" value="1"/>
</dbReference>
<dbReference type="GO" id="GO:0003677">
    <property type="term" value="F:DNA binding"/>
    <property type="evidence" value="ECO:0007669"/>
    <property type="project" value="UniProtKB-KW"/>
</dbReference>
<comment type="caution">
    <text evidence="1">The sequence shown here is derived from an EMBL/GenBank/DDBJ whole genome shotgun (WGS) entry which is preliminary data.</text>
</comment>
<reference evidence="1 2" key="1">
    <citation type="submission" date="2019-06" db="EMBL/GenBank/DDBJ databases">
        <title>Sequencing the genomes of 1000 actinobacteria strains.</title>
        <authorList>
            <person name="Klenk H.-P."/>
        </authorList>
    </citation>
    <scope>NUCLEOTIDE SEQUENCE [LARGE SCALE GENOMIC DNA]</scope>
    <source>
        <strain evidence="1 2">DSM 18082</strain>
    </source>
</reference>
<dbReference type="PANTHER" id="PTHR38479:SF2">
    <property type="entry name" value="WINGED HELIX DNA-BINDING DOMAIN-CONTAINING PROTEIN"/>
    <property type="match status" value="1"/>
</dbReference>
<dbReference type="AlphaFoldDB" id="A0A542ZK64"/>
<dbReference type="OrthoDB" id="9148135at2"/>